<dbReference type="InterPro" id="IPR002347">
    <property type="entry name" value="SDR_fam"/>
</dbReference>
<dbReference type="PROSITE" id="PS00061">
    <property type="entry name" value="ADH_SHORT"/>
    <property type="match status" value="1"/>
</dbReference>
<organism evidence="7 8">
    <name type="scientific">Meristemomyces frigidus</name>
    <dbReference type="NCBI Taxonomy" id="1508187"/>
    <lineage>
        <taxon>Eukaryota</taxon>
        <taxon>Fungi</taxon>
        <taxon>Dikarya</taxon>
        <taxon>Ascomycota</taxon>
        <taxon>Pezizomycotina</taxon>
        <taxon>Dothideomycetes</taxon>
        <taxon>Dothideomycetidae</taxon>
        <taxon>Mycosphaerellales</taxon>
        <taxon>Teratosphaeriaceae</taxon>
        <taxon>Meristemomyces</taxon>
    </lineage>
</organism>
<comment type="caution">
    <text evidence="7">The sequence shown here is derived from an EMBL/GenBank/DDBJ whole genome shotgun (WGS) entry which is preliminary data.</text>
</comment>
<evidence type="ECO:0000256" key="4">
    <source>
        <dbReference type="ARBA" id="ARBA00023002"/>
    </source>
</evidence>
<dbReference type="InterPro" id="IPR020904">
    <property type="entry name" value="Sc_DH/Rdtase_CS"/>
</dbReference>
<protein>
    <recommendedName>
        <fullName evidence="9">NAD(P)-binding protein</fullName>
    </recommendedName>
</protein>
<evidence type="ECO:0000256" key="5">
    <source>
        <dbReference type="RuleBase" id="RU000363"/>
    </source>
</evidence>
<dbReference type="AlphaFoldDB" id="A0AAN7TQ75"/>
<dbReference type="GO" id="GO:0016491">
    <property type="term" value="F:oxidoreductase activity"/>
    <property type="evidence" value="ECO:0007669"/>
    <property type="project" value="UniProtKB-KW"/>
</dbReference>
<dbReference type="GO" id="GO:0005783">
    <property type="term" value="C:endoplasmic reticulum"/>
    <property type="evidence" value="ECO:0007669"/>
    <property type="project" value="UniProtKB-SubCell"/>
</dbReference>
<gene>
    <name evidence="7" type="ORF">LTR62_004819</name>
</gene>
<evidence type="ECO:0000313" key="7">
    <source>
        <dbReference type="EMBL" id="KAK5111524.1"/>
    </source>
</evidence>
<dbReference type="SUPFAM" id="SSF51735">
    <property type="entry name" value="NAD(P)-binding Rossmann-fold domains"/>
    <property type="match status" value="1"/>
</dbReference>
<dbReference type="PANTHER" id="PTHR43899:SF13">
    <property type="entry name" value="RH59310P"/>
    <property type="match status" value="1"/>
</dbReference>
<evidence type="ECO:0000256" key="3">
    <source>
        <dbReference type="ARBA" id="ARBA00022857"/>
    </source>
</evidence>
<dbReference type="InterPro" id="IPR051019">
    <property type="entry name" value="VLCFA-Steroid_DH"/>
</dbReference>
<dbReference type="Pfam" id="PF00106">
    <property type="entry name" value="adh_short"/>
    <property type="match status" value="1"/>
</dbReference>
<dbReference type="PANTHER" id="PTHR43899">
    <property type="entry name" value="RH59310P"/>
    <property type="match status" value="1"/>
</dbReference>
<keyword evidence="6" id="KW-1133">Transmembrane helix</keyword>
<dbReference type="EMBL" id="JAVRRL010000038">
    <property type="protein sequence ID" value="KAK5111524.1"/>
    <property type="molecule type" value="Genomic_DNA"/>
</dbReference>
<evidence type="ECO:0000256" key="1">
    <source>
        <dbReference type="ARBA" id="ARBA00004240"/>
    </source>
</evidence>
<feature type="transmembrane region" description="Helical" evidence="6">
    <location>
        <begin position="28"/>
        <end position="45"/>
    </location>
</feature>
<dbReference type="Gene3D" id="3.40.50.720">
    <property type="entry name" value="NAD(P)-binding Rossmann-like Domain"/>
    <property type="match status" value="1"/>
</dbReference>
<keyword evidence="6" id="KW-0812">Transmembrane</keyword>
<feature type="transmembrane region" description="Helical" evidence="6">
    <location>
        <begin position="52"/>
        <end position="74"/>
    </location>
</feature>
<name>A0AAN7TQ75_9PEZI</name>
<dbReference type="PIRSF" id="PIRSF000126">
    <property type="entry name" value="11-beta-HSD1"/>
    <property type="match status" value="1"/>
</dbReference>
<evidence type="ECO:0000313" key="8">
    <source>
        <dbReference type="Proteomes" id="UP001310890"/>
    </source>
</evidence>
<evidence type="ECO:0008006" key="9">
    <source>
        <dbReference type="Google" id="ProtNLM"/>
    </source>
</evidence>
<reference evidence="7" key="1">
    <citation type="submission" date="2023-08" db="EMBL/GenBank/DDBJ databases">
        <title>Black Yeasts Isolated from many extreme environments.</title>
        <authorList>
            <person name="Coleine C."/>
            <person name="Stajich J.E."/>
            <person name="Selbmann L."/>
        </authorList>
    </citation>
    <scope>NUCLEOTIDE SEQUENCE</scope>
    <source>
        <strain evidence="7">CCFEE 5401</strain>
    </source>
</reference>
<keyword evidence="3" id="KW-0521">NADP</keyword>
<evidence type="ECO:0000256" key="6">
    <source>
        <dbReference type="SAM" id="Phobius"/>
    </source>
</evidence>
<keyword evidence="4" id="KW-0560">Oxidoreductase</keyword>
<comment type="similarity">
    <text evidence="2 5">Belongs to the short-chain dehydrogenases/reductases (SDR) family.</text>
</comment>
<keyword evidence="6" id="KW-0472">Membrane</keyword>
<proteinExistence type="inferred from homology"/>
<dbReference type="PRINTS" id="PR00081">
    <property type="entry name" value="GDHRDH"/>
</dbReference>
<accession>A0AAN7TQ75</accession>
<dbReference type="InterPro" id="IPR036291">
    <property type="entry name" value="NAD(P)-bd_dom_sf"/>
</dbReference>
<sequence length="363" mass="39820">MGKPLTEVFSHANMANANQLKIDLYDRFSVAGIPIYYMIPLYRAWASTAAQIITSALGTGILIYLSYSFVSYLWELVRPSVLQKYCHVQTGSWALVTGANDGIGRAFADELLERGFNVLLHGRNEEKLKRVQAELAAKFPRRKLDYVVADASSYDRPERSVVEKVENLPGGGKLTILINNVGGVNTSPQYCSLKDMRPADIDTQINLNSRFPTHLTSALLPLLHENKPALIINAGSAAGVFGVPYIAPYSATKGYIFALTKALASELVADGWEKDIEVMSLIINNTRSAGNTAEMPLFTIDAKDCAKGALSRVGSGCVTVYPNWRHAVQGTVMALLPEKQFMAMMGPEMKKRKLEELGKVKSL</sequence>
<dbReference type="PRINTS" id="PR00080">
    <property type="entry name" value="SDRFAMILY"/>
</dbReference>
<comment type="subcellular location">
    <subcellularLocation>
        <location evidence="1">Endoplasmic reticulum</location>
    </subcellularLocation>
</comment>
<evidence type="ECO:0000256" key="2">
    <source>
        <dbReference type="ARBA" id="ARBA00006484"/>
    </source>
</evidence>
<dbReference type="Proteomes" id="UP001310890">
    <property type="component" value="Unassembled WGS sequence"/>
</dbReference>